<dbReference type="InterPro" id="IPR051050">
    <property type="entry name" value="Lipid_II_flippase_MurJ/MviN"/>
</dbReference>
<dbReference type="GO" id="GO:0015648">
    <property type="term" value="F:lipid-linked peptidoglycan transporter activity"/>
    <property type="evidence" value="ECO:0007669"/>
    <property type="project" value="UniProtKB-UniRule"/>
</dbReference>
<feature type="transmembrane region" description="Helical" evidence="10">
    <location>
        <begin position="98"/>
        <end position="121"/>
    </location>
</feature>
<feature type="transmembrane region" description="Helical" evidence="10">
    <location>
        <begin position="141"/>
        <end position="160"/>
    </location>
</feature>
<feature type="transmembrane region" description="Helical" evidence="10">
    <location>
        <begin position="314"/>
        <end position="339"/>
    </location>
</feature>
<evidence type="ECO:0000256" key="10">
    <source>
        <dbReference type="HAMAP-Rule" id="MF_02078"/>
    </source>
</evidence>
<dbReference type="GO" id="GO:0009252">
    <property type="term" value="P:peptidoglycan biosynthetic process"/>
    <property type="evidence" value="ECO:0007669"/>
    <property type="project" value="UniProtKB-UniRule"/>
</dbReference>
<name>A0A0N7KBF8_9GAMM</name>
<keyword evidence="7 10" id="KW-0472">Membrane</keyword>
<comment type="function">
    <text evidence="8 10 11">Involved in peptidoglycan biosynthesis. Transports lipid-linked peptidoglycan precursors from the inner to the outer leaflet of the cytoplasmic membrane.</text>
</comment>
<dbReference type="InterPro" id="IPR004268">
    <property type="entry name" value="MurJ"/>
</dbReference>
<dbReference type="GO" id="GO:0005886">
    <property type="term" value="C:plasma membrane"/>
    <property type="evidence" value="ECO:0007669"/>
    <property type="project" value="UniProtKB-SubCell"/>
</dbReference>
<evidence type="ECO:0000313" key="13">
    <source>
        <dbReference type="Proteomes" id="UP000067399"/>
    </source>
</evidence>
<evidence type="ECO:0000313" key="12">
    <source>
        <dbReference type="EMBL" id="BAS67895.1"/>
    </source>
</evidence>
<comment type="similarity">
    <text evidence="9 10 11">Belongs to the MurJ/MviN family.</text>
</comment>
<evidence type="ECO:0000256" key="1">
    <source>
        <dbReference type="ARBA" id="ARBA00004651"/>
    </source>
</evidence>
<keyword evidence="13" id="KW-1185">Reference proteome</keyword>
<keyword evidence="10" id="KW-0997">Cell inner membrane</keyword>
<feature type="transmembrane region" description="Helical" evidence="10">
    <location>
        <begin position="391"/>
        <end position="409"/>
    </location>
</feature>
<dbReference type="HAMAP" id="MF_02078">
    <property type="entry name" value="MurJ_MviN"/>
    <property type="match status" value="1"/>
</dbReference>
<dbReference type="EMBL" id="AP013042">
    <property type="protein sequence ID" value="BAS67895.1"/>
    <property type="molecule type" value="Genomic_DNA"/>
</dbReference>
<evidence type="ECO:0000256" key="8">
    <source>
        <dbReference type="ARBA" id="ARBA00060041"/>
    </source>
</evidence>
<feature type="transmembrane region" description="Helical" evidence="10">
    <location>
        <begin position="446"/>
        <end position="467"/>
    </location>
</feature>
<dbReference type="STRING" id="1303921.BSEPE_0904"/>
<dbReference type="GO" id="GO:0034204">
    <property type="term" value="P:lipid translocation"/>
    <property type="evidence" value="ECO:0007669"/>
    <property type="project" value="TreeGrafter"/>
</dbReference>
<dbReference type="GO" id="GO:0008360">
    <property type="term" value="P:regulation of cell shape"/>
    <property type="evidence" value="ECO:0007669"/>
    <property type="project" value="UniProtKB-UniRule"/>
</dbReference>
<dbReference type="AlphaFoldDB" id="A0A0N7KBF8"/>
<feature type="transmembrane region" description="Helical" evidence="10">
    <location>
        <begin position="277"/>
        <end position="294"/>
    </location>
</feature>
<evidence type="ECO:0000256" key="7">
    <source>
        <dbReference type="ARBA" id="ARBA00023136"/>
    </source>
</evidence>
<protein>
    <recommendedName>
        <fullName evidence="10">Probable lipid II flippase MurJ</fullName>
    </recommendedName>
</protein>
<keyword evidence="6 10" id="KW-1133">Transmembrane helix</keyword>
<dbReference type="NCBIfam" id="TIGR01695">
    <property type="entry name" value="murJ_mviN"/>
    <property type="match status" value="1"/>
</dbReference>
<dbReference type="Pfam" id="PF03023">
    <property type="entry name" value="MurJ"/>
    <property type="match status" value="1"/>
</dbReference>
<accession>A0A0N7KBF8</accession>
<dbReference type="KEGG" id="ebh:BSEPE_0904"/>
<organism evidence="12 13">
    <name type="scientific">endosymbiont of Bathymodiolus septemdierum str. Myojin knoll</name>
    <dbReference type="NCBI Taxonomy" id="1303921"/>
    <lineage>
        <taxon>Bacteria</taxon>
        <taxon>Pseudomonadati</taxon>
        <taxon>Pseudomonadota</taxon>
        <taxon>Gammaproteobacteria</taxon>
        <taxon>sulfur-oxidizing symbionts</taxon>
    </lineage>
</organism>
<dbReference type="UniPathway" id="UPA00219"/>
<reference evidence="12 13" key="1">
    <citation type="journal article" date="2000" name="Mar. Ecol. Prog. Ser.">
        <title>Phylogenetic characterization of endosymbionts in three hydrothermal vent mussels: influence on host distributions.</title>
        <authorList>
            <person name="Fujiwara Y."/>
            <person name="Takai K."/>
            <person name="Uematsu K."/>
            <person name="Tsuchida S."/>
            <person name="Hunt J.C."/>
            <person name="Hashimoto J."/>
        </authorList>
    </citation>
    <scope>NUCLEOTIDE SEQUENCE [LARGE SCALE GENOMIC DNA]</scope>
    <source>
        <strain evidence="12 13">Myojin Knoll</strain>
    </source>
</reference>
<feature type="transmembrane region" description="Helical" evidence="10">
    <location>
        <begin position="194"/>
        <end position="217"/>
    </location>
</feature>
<dbReference type="GO" id="GO:0071555">
    <property type="term" value="P:cell wall organization"/>
    <property type="evidence" value="ECO:0007669"/>
    <property type="project" value="UniProtKB-UniRule"/>
</dbReference>
<evidence type="ECO:0000256" key="3">
    <source>
        <dbReference type="ARBA" id="ARBA00022692"/>
    </source>
</evidence>
<dbReference type="CDD" id="cd13123">
    <property type="entry name" value="MATE_MurJ_like"/>
    <property type="match status" value="1"/>
</dbReference>
<sequence>MSVNKSFLRSSSVVTAMTFLSRILGLVRDYFVARYFGANGLTDAFLVAFRIPNFLRRLFGEGAFSQAFVPILAEAKANHSEEEVQNVINHIGTKFLKVLIVLTLIAVIFAPLIIFIFAWGFYFDADPTKFNLATDMLRITFPYLLLISLTAFSGSILNTYDNFAVPAFTPVLLNISMILCAVYLSEYLETPIMALAWGVLIGGVVQLLFQIPFLIKLKKVPRLAKGQHEAVKTLKKRMLPALFGVSVSQINLLIDTMIATVLVSGSVTWLYYSDRLLELPLALIGIALATVALAKLSNHHANRNKEKFTQTIDYALKIGLILGTPACVGLVLLAEPLLITLFQYDEFTPFAAYQSSLSLMAYGAGLMAFITAKVLAPVFLSRGDTKTPVKVGVIAMVSNIFLNVFFAYYYAHMGLAIATSLSALINATLLYYYLKKDNIFSFSTDFIKMSFKVLLATIIMTTFIFNFNQNTSDYLSGDVWYRVLSIGTIIGGAALSYFASLWILRVKLGRL</sequence>
<dbReference type="PRINTS" id="PR01806">
    <property type="entry name" value="VIRFACTRMVIN"/>
</dbReference>
<keyword evidence="10 11" id="KW-0813">Transport</keyword>
<feature type="transmembrane region" description="Helical" evidence="10">
    <location>
        <begin position="479"/>
        <end position="504"/>
    </location>
</feature>
<keyword evidence="4 10" id="KW-0133">Cell shape</keyword>
<dbReference type="PANTHER" id="PTHR47019:SF1">
    <property type="entry name" value="LIPID II FLIPPASE MURJ"/>
    <property type="match status" value="1"/>
</dbReference>
<feature type="transmembrane region" description="Helical" evidence="10">
    <location>
        <begin position="415"/>
        <end position="434"/>
    </location>
</feature>
<gene>
    <name evidence="12" type="primary">mviN</name>
    <name evidence="10" type="synonym">murJ</name>
    <name evidence="12" type="ORF">BSEPE_0904</name>
</gene>
<feature type="transmembrane region" description="Helical" evidence="10">
    <location>
        <begin position="167"/>
        <end position="188"/>
    </location>
</feature>
<feature type="transmembrane region" description="Helical" evidence="10">
    <location>
        <begin position="238"/>
        <end position="271"/>
    </location>
</feature>
<reference evidence="12 13" key="2">
    <citation type="journal article" date="2016" name="ISME J.">
        <title>Heterogeneous composition of key metabolic gene clusters in a vent mussel symbiont population.</title>
        <authorList>
            <person name="Ikuta T."/>
            <person name="Takaki Y."/>
            <person name="Nagai Y."/>
            <person name="Shimamura S."/>
            <person name="Tsuda M."/>
            <person name="Kawagucci S."/>
            <person name="Aoki Y."/>
            <person name="Inoue K."/>
            <person name="Teruya M."/>
            <person name="Satou K."/>
            <person name="Teruya K."/>
            <person name="Shimoji M."/>
            <person name="Tamotsu H."/>
            <person name="Hirano T."/>
            <person name="Maruyama T."/>
            <person name="Yoshida T."/>
        </authorList>
    </citation>
    <scope>NUCLEOTIDE SEQUENCE [LARGE SCALE GENOMIC DNA]</scope>
    <source>
        <strain evidence="12 13">Myojin Knoll</strain>
    </source>
</reference>
<keyword evidence="10 11" id="KW-0961">Cell wall biogenesis/degradation</keyword>
<keyword evidence="5 10" id="KW-0573">Peptidoglycan synthesis</keyword>
<evidence type="ECO:0000256" key="5">
    <source>
        <dbReference type="ARBA" id="ARBA00022984"/>
    </source>
</evidence>
<evidence type="ECO:0000256" key="4">
    <source>
        <dbReference type="ARBA" id="ARBA00022960"/>
    </source>
</evidence>
<comment type="pathway">
    <text evidence="10">Cell wall biogenesis; peptidoglycan biosynthesis.</text>
</comment>
<evidence type="ECO:0000256" key="2">
    <source>
        <dbReference type="ARBA" id="ARBA00022475"/>
    </source>
</evidence>
<feature type="transmembrane region" description="Helical" evidence="10">
    <location>
        <begin position="359"/>
        <end position="379"/>
    </location>
</feature>
<dbReference type="PIRSF" id="PIRSF002869">
    <property type="entry name" value="MviN"/>
    <property type="match status" value="1"/>
</dbReference>
<dbReference type="Proteomes" id="UP000067399">
    <property type="component" value="Chromosome"/>
</dbReference>
<keyword evidence="2 10" id="KW-1003">Cell membrane</keyword>
<comment type="subcellular location">
    <subcellularLocation>
        <location evidence="10">Cell inner membrane</location>
        <topology evidence="10">Multi-pass membrane protein</topology>
    </subcellularLocation>
    <subcellularLocation>
        <location evidence="1">Cell membrane</location>
        <topology evidence="1">Multi-pass membrane protein</topology>
    </subcellularLocation>
</comment>
<dbReference type="PANTHER" id="PTHR47019">
    <property type="entry name" value="LIPID II FLIPPASE MURJ"/>
    <property type="match status" value="1"/>
</dbReference>
<proteinExistence type="inferred from homology"/>
<evidence type="ECO:0000256" key="6">
    <source>
        <dbReference type="ARBA" id="ARBA00022989"/>
    </source>
</evidence>
<evidence type="ECO:0000256" key="9">
    <source>
        <dbReference type="ARBA" id="ARBA00061532"/>
    </source>
</evidence>
<dbReference type="RefSeq" id="WP_269450652.1">
    <property type="nucleotide sequence ID" value="NZ_AP013042.1"/>
</dbReference>
<keyword evidence="3 10" id="KW-0812">Transmembrane</keyword>
<evidence type="ECO:0000256" key="11">
    <source>
        <dbReference type="PIRNR" id="PIRNR002869"/>
    </source>
</evidence>